<dbReference type="SUPFAM" id="SSF57850">
    <property type="entry name" value="RING/U-box"/>
    <property type="match status" value="1"/>
</dbReference>
<dbReference type="PANTHER" id="PTHR25462">
    <property type="entry name" value="BONUS, ISOFORM C-RELATED"/>
    <property type="match status" value="1"/>
</dbReference>
<dbReference type="Pfam" id="PF00643">
    <property type="entry name" value="zf-B_box"/>
    <property type="match status" value="2"/>
</dbReference>
<dbReference type="InterPro" id="IPR000315">
    <property type="entry name" value="Znf_B-box"/>
</dbReference>
<evidence type="ECO:0000313" key="8">
    <source>
        <dbReference type="Proteomes" id="UP000694845"/>
    </source>
</evidence>
<evidence type="ECO:0000256" key="1">
    <source>
        <dbReference type="ARBA" id="ARBA00022553"/>
    </source>
</evidence>
<sequence length="648" mass="72607">MAAWQDSSNMTNEVLLDCPICAKNFKEPKILDCLHSVCLECLQKLPVGRDSESPILTCPVCGSQTKVEEPADLPDHLTLSALVEEGTVKEWLHGHQGSEIRCQTCEKKSPAMWRCMDCDKCLCQECRGAHDQMAAAPHNIYSLAQLHSGEVAYKSKLREYVPYCAKHPDQRADVYCAMCKQLLCGLCAEVDHRDHSHSVETLSEASAKCRRNLAELAGAAEKHRVVFARAADEMTKSLLHLCVMCSNAKRQITKKANKEVARIREEEEKMIERLKGIYSDQCQMFKSTKAAYNKEVIQAGNKLKQVNQIIVQASYCEILNLQQKVLDNIEALTLRQPEKTPDRLSVVEFKEEAGSLGRLVHEEVDLKVKAPSSKESQDRQTDQWKLKRELWTFEPDRSEFTAAWYVAAFSDNEILVADINHKQLVTCMPSPASHSEFYVHFKRLQIEGLADPRHIAVNTQDQIVVLDSPKVKIFNRKYQLLHQFTLGGGSDSQPTCLAVDDRNQIAVGYADKELIYLHNSRGGIVKKLFAPMISSYLTISKQSLIYTNWGKKKLLALDYSGGMACSVHIDNDMPDWGPMGVCCDNQGSIFVAVCGDWPSLGEILHYGPDGRYLGCTVKGYGNLRDITMTPNGDLVIAAVESVKIYQQG</sequence>
<dbReference type="GO" id="GO:0008270">
    <property type="term" value="F:zinc ion binding"/>
    <property type="evidence" value="ECO:0007669"/>
    <property type="project" value="UniProtKB-KW"/>
</dbReference>
<dbReference type="SMART" id="SM00336">
    <property type="entry name" value="BBOX"/>
    <property type="match status" value="2"/>
</dbReference>
<protein>
    <submittedName>
        <fullName evidence="9">Uncharacterized protein LOC110982002</fullName>
    </submittedName>
</protein>
<proteinExistence type="predicted"/>
<keyword evidence="4" id="KW-0862">Zinc</keyword>
<feature type="domain" description="RING-type" evidence="6">
    <location>
        <begin position="18"/>
        <end position="61"/>
    </location>
</feature>
<dbReference type="InterPro" id="IPR013083">
    <property type="entry name" value="Znf_RING/FYVE/PHD"/>
</dbReference>
<evidence type="ECO:0000256" key="4">
    <source>
        <dbReference type="ARBA" id="ARBA00022833"/>
    </source>
</evidence>
<dbReference type="PROSITE" id="PS00518">
    <property type="entry name" value="ZF_RING_1"/>
    <property type="match status" value="1"/>
</dbReference>
<name>A0A8B7YTJ5_ACAPL</name>
<reference evidence="9" key="1">
    <citation type="submission" date="2025-08" db="UniProtKB">
        <authorList>
            <consortium name="RefSeq"/>
        </authorList>
    </citation>
    <scope>IDENTIFICATION</scope>
</reference>
<evidence type="ECO:0000259" key="7">
    <source>
        <dbReference type="PROSITE" id="PS50119"/>
    </source>
</evidence>
<dbReference type="PROSITE" id="PS50119">
    <property type="entry name" value="ZF_BBOX"/>
    <property type="match status" value="2"/>
</dbReference>
<evidence type="ECO:0000256" key="5">
    <source>
        <dbReference type="PROSITE-ProRule" id="PRU00024"/>
    </source>
</evidence>
<dbReference type="SMART" id="SM00184">
    <property type="entry name" value="RING"/>
    <property type="match status" value="1"/>
</dbReference>
<dbReference type="PANTHER" id="PTHR25462:SF296">
    <property type="entry name" value="MEIOTIC P26, ISOFORM F"/>
    <property type="match status" value="1"/>
</dbReference>
<dbReference type="GeneID" id="110982002"/>
<dbReference type="AlphaFoldDB" id="A0A8B7YTJ5"/>
<accession>A0A8B7YTJ5</accession>
<gene>
    <name evidence="9" type="primary">LOC110982002</name>
</gene>
<dbReference type="KEGG" id="aplc:110982002"/>
<dbReference type="OMA" id="ADINHKQ"/>
<evidence type="ECO:0000259" key="6">
    <source>
        <dbReference type="PROSITE" id="PS50089"/>
    </source>
</evidence>
<dbReference type="PROSITE" id="PS50089">
    <property type="entry name" value="ZF_RING_2"/>
    <property type="match status" value="1"/>
</dbReference>
<dbReference type="Pfam" id="PF13445">
    <property type="entry name" value="zf-RING_UBOX"/>
    <property type="match status" value="1"/>
</dbReference>
<evidence type="ECO:0000256" key="3">
    <source>
        <dbReference type="ARBA" id="ARBA00022771"/>
    </source>
</evidence>
<dbReference type="Gene3D" id="3.30.40.10">
    <property type="entry name" value="Zinc/RING finger domain, C3HC4 (zinc finger)"/>
    <property type="match status" value="1"/>
</dbReference>
<evidence type="ECO:0000313" key="9">
    <source>
        <dbReference type="RefSeq" id="XP_022095805.1"/>
    </source>
</evidence>
<dbReference type="CDD" id="cd19756">
    <property type="entry name" value="Bbox2"/>
    <property type="match status" value="1"/>
</dbReference>
<dbReference type="InterPro" id="IPR027370">
    <property type="entry name" value="Znf-RING_euk"/>
</dbReference>
<keyword evidence="8" id="KW-1185">Reference proteome</keyword>
<organism evidence="8 9">
    <name type="scientific">Acanthaster planci</name>
    <name type="common">Crown-of-thorns starfish</name>
    <dbReference type="NCBI Taxonomy" id="133434"/>
    <lineage>
        <taxon>Eukaryota</taxon>
        <taxon>Metazoa</taxon>
        <taxon>Echinodermata</taxon>
        <taxon>Eleutherozoa</taxon>
        <taxon>Asterozoa</taxon>
        <taxon>Asteroidea</taxon>
        <taxon>Valvatacea</taxon>
        <taxon>Valvatida</taxon>
        <taxon>Acanthasteridae</taxon>
        <taxon>Acanthaster</taxon>
    </lineage>
</organism>
<dbReference type="OrthoDB" id="6105938at2759"/>
<dbReference type="SUPFAM" id="SSF101898">
    <property type="entry name" value="NHL repeat"/>
    <property type="match status" value="1"/>
</dbReference>
<dbReference type="InterPro" id="IPR001841">
    <property type="entry name" value="Znf_RING"/>
</dbReference>
<dbReference type="Gene3D" id="2.120.10.30">
    <property type="entry name" value="TolB, C-terminal domain"/>
    <property type="match status" value="1"/>
</dbReference>
<dbReference type="InterPro" id="IPR047153">
    <property type="entry name" value="TRIM45/56/19-like"/>
</dbReference>
<dbReference type="Proteomes" id="UP000694845">
    <property type="component" value="Unplaced"/>
</dbReference>
<dbReference type="Gene3D" id="3.30.160.60">
    <property type="entry name" value="Classic Zinc Finger"/>
    <property type="match status" value="1"/>
</dbReference>
<keyword evidence="1" id="KW-0597">Phosphoprotein</keyword>
<evidence type="ECO:0000256" key="2">
    <source>
        <dbReference type="ARBA" id="ARBA00022723"/>
    </source>
</evidence>
<keyword evidence="3 5" id="KW-0863">Zinc-finger</keyword>
<dbReference type="InterPro" id="IPR017907">
    <property type="entry name" value="Znf_RING_CS"/>
</dbReference>
<dbReference type="InterPro" id="IPR011042">
    <property type="entry name" value="6-blade_b-propeller_TolB-like"/>
</dbReference>
<feature type="domain" description="B box-type" evidence="7">
    <location>
        <begin position="159"/>
        <end position="202"/>
    </location>
</feature>
<keyword evidence="2" id="KW-0479">Metal-binding</keyword>
<feature type="domain" description="B box-type" evidence="7">
    <location>
        <begin position="97"/>
        <end position="143"/>
    </location>
</feature>
<dbReference type="RefSeq" id="XP_022095805.1">
    <property type="nucleotide sequence ID" value="XM_022240113.1"/>
</dbReference>
<dbReference type="SUPFAM" id="SSF57845">
    <property type="entry name" value="B-box zinc-binding domain"/>
    <property type="match status" value="1"/>
</dbReference>